<keyword evidence="1" id="KW-0805">Transcription regulation</keyword>
<dbReference type="PROSITE" id="PS50949">
    <property type="entry name" value="HTH_GNTR"/>
    <property type="match status" value="1"/>
</dbReference>
<keyword evidence="7" id="KW-1185">Reference proteome</keyword>
<dbReference type="InterPro" id="IPR000524">
    <property type="entry name" value="Tscrpt_reg_HTH_GntR"/>
</dbReference>
<evidence type="ECO:0000256" key="2">
    <source>
        <dbReference type="ARBA" id="ARBA00023125"/>
    </source>
</evidence>
<dbReference type="PANTHER" id="PTHR44846:SF17">
    <property type="entry name" value="GNTR-FAMILY TRANSCRIPTIONAL REGULATOR"/>
    <property type="match status" value="1"/>
</dbReference>
<comment type="caution">
    <text evidence="6">The sequence shown here is derived from an EMBL/GenBank/DDBJ whole genome shotgun (WGS) entry which is preliminary data.</text>
</comment>
<dbReference type="InterPro" id="IPR036390">
    <property type="entry name" value="WH_DNA-bd_sf"/>
</dbReference>
<dbReference type="InterPro" id="IPR036388">
    <property type="entry name" value="WH-like_DNA-bd_sf"/>
</dbReference>
<dbReference type="Pfam" id="PF00392">
    <property type="entry name" value="GntR"/>
    <property type="match status" value="1"/>
</dbReference>
<organism evidence="6 7">
    <name type="scientific">Prauserella salsuginis</name>
    <dbReference type="NCBI Taxonomy" id="387889"/>
    <lineage>
        <taxon>Bacteria</taxon>
        <taxon>Bacillati</taxon>
        <taxon>Actinomycetota</taxon>
        <taxon>Actinomycetes</taxon>
        <taxon>Pseudonocardiales</taxon>
        <taxon>Pseudonocardiaceae</taxon>
        <taxon>Prauserella</taxon>
        <taxon>Prauserella salsuginis group</taxon>
    </lineage>
</organism>
<dbReference type="InterPro" id="IPR050679">
    <property type="entry name" value="Bact_HTH_transcr_reg"/>
</dbReference>
<proteinExistence type="predicted"/>
<keyword evidence="2" id="KW-0238">DNA-binding</keyword>
<protein>
    <submittedName>
        <fullName evidence="6">GntR family transcriptional regulator</fullName>
    </submittedName>
</protein>
<gene>
    <name evidence="6" type="ORF">ACFWGY_08265</name>
</gene>
<dbReference type="RefSeq" id="WP_258937960.1">
    <property type="nucleotide sequence ID" value="NZ_JANBBF010000013.1"/>
</dbReference>
<evidence type="ECO:0000259" key="5">
    <source>
        <dbReference type="PROSITE" id="PS50949"/>
    </source>
</evidence>
<keyword evidence="4" id="KW-0175">Coiled coil</keyword>
<evidence type="ECO:0000256" key="4">
    <source>
        <dbReference type="SAM" id="Coils"/>
    </source>
</evidence>
<dbReference type="PANTHER" id="PTHR44846">
    <property type="entry name" value="MANNOSYL-D-GLYCERATE TRANSPORT/METABOLISM SYSTEM REPRESSOR MNGR-RELATED"/>
    <property type="match status" value="1"/>
</dbReference>
<dbReference type="SMART" id="SM00345">
    <property type="entry name" value="HTH_GNTR"/>
    <property type="match status" value="1"/>
</dbReference>
<feature type="coiled-coil region" evidence="4">
    <location>
        <begin position="87"/>
        <end position="114"/>
    </location>
</feature>
<dbReference type="CDD" id="cd07377">
    <property type="entry name" value="WHTH_GntR"/>
    <property type="match status" value="1"/>
</dbReference>
<evidence type="ECO:0000256" key="1">
    <source>
        <dbReference type="ARBA" id="ARBA00023015"/>
    </source>
</evidence>
<evidence type="ECO:0000256" key="3">
    <source>
        <dbReference type="ARBA" id="ARBA00023163"/>
    </source>
</evidence>
<dbReference type="Gene3D" id="1.10.10.10">
    <property type="entry name" value="Winged helix-like DNA-binding domain superfamily/Winged helix DNA-binding domain"/>
    <property type="match status" value="1"/>
</dbReference>
<reference evidence="6 7" key="1">
    <citation type="submission" date="2024-09" db="EMBL/GenBank/DDBJ databases">
        <title>The Natural Products Discovery Center: Release of the First 8490 Sequenced Strains for Exploring Actinobacteria Biosynthetic Diversity.</title>
        <authorList>
            <person name="Kalkreuter E."/>
            <person name="Kautsar S.A."/>
            <person name="Yang D."/>
            <person name="Bader C.D."/>
            <person name="Teijaro C.N."/>
            <person name="Fluegel L."/>
            <person name="Davis C.M."/>
            <person name="Simpson J.R."/>
            <person name="Lauterbach L."/>
            <person name="Steele A.D."/>
            <person name="Gui C."/>
            <person name="Meng S."/>
            <person name="Li G."/>
            <person name="Viehrig K."/>
            <person name="Ye F."/>
            <person name="Su P."/>
            <person name="Kiefer A.F."/>
            <person name="Nichols A."/>
            <person name="Cepeda A.J."/>
            <person name="Yan W."/>
            <person name="Fan B."/>
            <person name="Jiang Y."/>
            <person name="Adhikari A."/>
            <person name="Zheng C.-J."/>
            <person name="Schuster L."/>
            <person name="Cowan T.M."/>
            <person name="Smanski M.J."/>
            <person name="Chevrette M.G."/>
            <person name="De Carvalho L.P.S."/>
            <person name="Shen B."/>
        </authorList>
    </citation>
    <scope>NUCLEOTIDE SEQUENCE [LARGE SCALE GENOMIC DNA]</scope>
    <source>
        <strain evidence="6 7">NPDC060353</strain>
    </source>
</reference>
<sequence>MESALPGLAPFERVAAAIRDAIVTGNEWSPGDQLPSNRALADRYEVSLPTLQRAVGVLREEGWLVSRGSVGVFVADPLPEQKRSETLAELRETVSTLRSDLAALEQRVSAIERSDH</sequence>
<evidence type="ECO:0000313" key="7">
    <source>
        <dbReference type="Proteomes" id="UP001598673"/>
    </source>
</evidence>
<dbReference type="SUPFAM" id="SSF46785">
    <property type="entry name" value="Winged helix' DNA-binding domain"/>
    <property type="match status" value="1"/>
</dbReference>
<dbReference type="Proteomes" id="UP001598673">
    <property type="component" value="Unassembled WGS sequence"/>
</dbReference>
<evidence type="ECO:0000313" key="6">
    <source>
        <dbReference type="EMBL" id="MFD6793316.1"/>
    </source>
</evidence>
<accession>A0ABW6G289</accession>
<dbReference type="EMBL" id="JBHXCV010000004">
    <property type="protein sequence ID" value="MFD6793316.1"/>
    <property type="molecule type" value="Genomic_DNA"/>
</dbReference>
<name>A0ABW6G289_9PSEU</name>
<keyword evidence="3" id="KW-0804">Transcription</keyword>
<feature type="domain" description="HTH gntR-type" evidence="5">
    <location>
        <begin position="8"/>
        <end position="77"/>
    </location>
</feature>